<comment type="caution">
    <text evidence="2">The sequence shown here is derived from an EMBL/GenBank/DDBJ whole genome shotgun (WGS) entry which is preliminary data.</text>
</comment>
<feature type="compositionally biased region" description="Low complexity" evidence="1">
    <location>
        <begin position="243"/>
        <end position="255"/>
    </location>
</feature>
<protein>
    <submittedName>
        <fullName evidence="2">Uncharacterized protein</fullName>
    </submittedName>
</protein>
<evidence type="ECO:0000313" key="3">
    <source>
        <dbReference type="Proteomes" id="UP000663801"/>
    </source>
</evidence>
<feature type="region of interest" description="Disordered" evidence="1">
    <location>
        <begin position="203"/>
        <end position="355"/>
    </location>
</feature>
<evidence type="ECO:0000256" key="1">
    <source>
        <dbReference type="SAM" id="MobiDB-lite"/>
    </source>
</evidence>
<dbReference type="Proteomes" id="UP000663801">
    <property type="component" value="Unassembled WGS sequence"/>
</dbReference>
<proteinExistence type="predicted"/>
<accession>A0A938YLI1</accession>
<keyword evidence="3" id="KW-1185">Reference proteome</keyword>
<sequence length="410" mass="40714">MALTLPTPVLVAAGLVGTGIDTLKRLPEELPALPVTLVGRAVRLSMKVQQEVAELAGRGEELLSGLTRGSGGDSPAWARFDDDDDDAPTSAMGRPADDAGDAADHDDQHEHAHRSSSSGPIPGGPAQAPTVLPDLDDVLPAVHHENTGPSAHTPADSPAAVAEADGTATTRTRRAAADAALDPPAGGSEALLAAAVGGEPTVGTAPVPTAASAPSASAPPASTPPVPTPPKPAAPAPTPTPVGGPEVRPTPAHPAARPPRPVPTSVDAVTPERAPHGLTAEDTARSAAAAARTRDAATTPKPAGPAVVPPTSAPTAVPSTPPTPSVAADPKAGTGSATATTTTTPTTTPDEPDALAGYSGMTVAQVRGHLGSLTAAQTADLLLFEQQHRGRAPFLTLLTNRITTLGQSAE</sequence>
<feature type="region of interest" description="Disordered" evidence="1">
    <location>
        <begin position="63"/>
        <end position="174"/>
    </location>
</feature>
<name>A0A938YLI1_9ACTN</name>
<feature type="compositionally biased region" description="Low complexity" evidence="1">
    <location>
        <begin position="285"/>
        <end position="306"/>
    </location>
</feature>
<feature type="compositionally biased region" description="Pro residues" evidence="1">
    <location>
        <begin position="221"/>
        <end position="242"/>
    </location>
</feature>
<dbReference type="EMBL" id="JAERWL010000009">
    <property type="protein sequence ID" value="MBM9476898.1"/>
    <property type="molecule type" value="Genomic_DNA"/>
</dbReference>
<dbReference type="RefSeq" id="WP_205257015.1">
    <property type="nucleotide sequence ID" value="NZ_BAAAPV010000001.1"/>
</dbReference>
<feature type="compositionally biased region" description="Low complexity" evidence="1">
    <location>
        <begin position="337"/>
        <end position="349"/>
    </location>
</feature>
<organism evidence="2 3">
    <name type="scientific">Nakamurella flavida</name>
    <dbReference type="NCBI Taxonomy" id="363630"/>
    <lineage>
        <taxon>Bacteria</taxon>
        <taxon>Bacillati</taxon>
        <taxon>Actinomycetota</taxon>
        <taxon>Actinomycetes</taxon>
        <taxon>Nakamurellales</taxon>
        <taxon>Nakamurellaceae</taxon>
        <taxon>Nakamurella</taxon>
    </lineage>
</organism>
<reference evidence="2" key="1">
    <citation type="submission" date="2021-01" db="EMBL/GenBank/DDBJ databases">
        <title>KCTC 19127 draft genome.</title>
        <authorList>
            <person name="An D."/>
        </authorList>
    </citation>
    <scope>NUCLEOTIDE SEQUENCE</scope>
    <source>
        <strain evidence="2">KCTC 19127</strain>
    </source>
</reference>
<dbReference type="AlphaFoldDB" id="A0A938YLI1"/>
<feature type="compositionally biased region" description="Low complexity" evidence="1">
    <location>
        <begin position="203"/>
        <end position="220"/>
    </location>
</feature>
<evidence type="ECO:0000313" key="2">
    <source>
        <dbReference type="EMBL" id="MBM9476898.1"/>
    </source>
</evidence>
<gene>
    <name evidence="2" type="ORF">JL107_10610</name>
</gene>